<gene>
    <name evidence="7" type="ORF">E6K79_07790</name>
</gene>
<feature type="transmembrane region" description="Helical" evidence="6">
    <location>
        <begin position="223"/>
        <end position="247"/>
    </location>
</feature>
<accession>A0A538TL84</accession>
<feature type="transmembrane region" description="Helical" evidence="6">
    <location>
        <begin position="369"/>
        <end position="391"/>
    </location>
</feature>
<evidence type="ECO:0000256" key="5">
    <source>
        <dbReference type="ARBA" id="ARBA00023136"/>
    </source>
</evidence>
<name>A0A538TL84_UNCEI</name>
<feature type="transmembrane region" description="Helical" evidence="6">
    <location>
        <begin position="450"/>
        <end position="467"/>
    </location>
</feature>
<comment type="subcellular location">
    <subcellularLocation>
        <location evidence="1">Cell membrane</location>
        <topology evidence="1">Multi-pass membrane protein</topology>
    </subcellularLocation>
</comment>
<dbReference type="PANTHER" id="PTHR30250">
    <property type="entry name" value="PST FAMILY PREDICTED COLANIC ACID TRANSPORTER"/>
    <property type="match status" value="1"/>
</dbReference>
<dbReference type="Proteomes" id="UP000317691">
    <property type="component" value="Unassembled WGS sequence"/>
</dbReference>
<feature type="transmembrane region" description="Helical" evidence="6">
    <location>
        <begin position="259"/>
        <end position="284"/>
    </location>
</feature>
<dbReference type="EMBL" id="VBOZ01000022">
    <property type="protein sequence ID" value="TMQ64378.1"/>
    <property type="molecule type" value="Genomic_DNA"/>
</dbReference>
<feature type="transmembrane region" description="Helical" evidence="6">
    <location>
        <begin position="179"/>
        <end position="197"/>
    </location>
</feature>
<protein>
    <recommendedName>
        <fullName evidence="9">Polysaccharide biosynthesis protein C-terminal domain-containing protein</fullName>
    </recommendedName>
</protein>
<dbReference type="AlphaFoldDB" id="A0A538TL84"/>
<evidence type="ECO:0008006" key="9">
    <source>
        <dbReference type="Google" id="ProtNLM"/>
    </source>
</evidence>
<feature type="transmembrane region" description="Helical" evidence="6">
    <location>
        <begin position="120"/>
        <end position="142"/>
    </location>
</feature>
<evidence type="ECO:0000256" key="3">
    <source>
        <dbReference type="ARBA" id="ARBA00022692"/>
    </source>
</evidence>
<proteinExistence type="predicted"/>
<feature type="transmembrane region" description="Helical" evidence="6">
    <location>
        <begin position="305"/>
        <end position="325"/>
    </location>
</feature>
<evidence type="ECO:0000313" key="8">
    <source>
        <dbReference type="Proteomes" id="UP000317691"/>
    </source>
</evidence>
<keyword evidence="5 6" id="KW-0472">Membrane</keyword>
<reference evidence="7 8" key="1">
    <citation type="journal article" date="2019" name="Nat. Microbiol.">
        <title>Mediterranean grassland soil C-N compound turnover is dependent on rainfall and depth, and is mediated by genomically divergent microorganisms.</title>
        <authorList>
            <person name="Diamond S."/>
            <person name="Andeer P.F."/>
            <person name="Li Z."/>
            <person name="Crits-Christoph A."/>
            <person name="Burstein D."/>
            <person name="Anantharaman K."/>
            <person name="Lane K.R."/>
            <person name="Thomas B.C."/>
            <person name="Pan C."/>
            <person name="Northen T.R."/>
            <person name="Banfield J.F."/>
        </authorList>
    </citation>
    <scope>NUCLEOTIDE SEQUENCE [LARGE SCALE GENOMIC DNA]</scope>
    <source>
        <strain evidence="7">WS_9</strain>
    </source>
</reference>
<feature type="transmembrane region" description="Helical" evidence="6">
    <location>
        <begin position="45"/>
        <end position="68"/>
    </location>
</feature>
<dbReference type="PANTHER" id="PTHR30250:SF11">
    <property type="entry name" value="O-ANTIGEN TRANSPORTER-RELATED"/>
    <property type="match status" value="1"/>
</dbReference>
<keyword evidence="4 6" id="KW-1133">Transmembrane helix</keyword>
<feature type="transmembrane region" description="Helical" evidence="6">
    <location>
        <begin position="89"/>
        <end position="108"/>
    </location>
</feature>
<comment type="caution">
    <text evidence="7">The sequence shown here is derived from an EMBL/GenBank/DDBJ whole genome shotgun (WGS) entry which is preliminary data.</text>
</comment>
<evidence type="ECO:0000256" key="6">
    <source>
        <dbReference type="SAM" id="Phobius"/>
    </source>
</evidence>
<feature type="transmembrane region" description="Helical" evidence="6">
    <location>
        <begin position="397"/>
        <end position="415"/>
    </location>
</feature>
<keyword evidence="2" id="KW-1003">Cell membrane</keyword>
<organism evidence="7 8">
    <name type="scientific">Eiseniibacteriota bacterium</name>
    <dbReference type="NCBI Taxonomy" id="2212470"/>
    <lineage>
        <taxon>Bacteria</taxon>
        <taxon>Candidatus Eiseniibacteriota</taxon>
    </lineage>
</organism>
<dbReference type="GO" id="GO:0005886">
    <property type="term" value="C:plasma membrane"/>
    <property type="evidence" value="ECO:0007669"/>
    <property type="project" value="UniProtKB-SubCell"/>
</dbReference>
<keyword evidence="3 6" id="KW-0812">Transmembrane</keyword>
<feature type="transmembrane region" description="Helical" evidence="6">
    <location>
        <begin position="345"/>
        <end position="362"/>
    </location>
</feature>
<sequence length="490" mass="51680">MRRLVRSTAILGLGSAATVVAAILRSKILAAWLGPEGTGVLAQLAGLTAVLVPLATLGAGNGVVTMIAEARARGDLAKVRRITRTATTLAWTVGIGLAVLAALSSPWLARGIYRDAGFVWAILFCAAAVPLSAVASLRITMLQGHEAVREMAKLNGLIAAIGIGAIIPMAHFFGVKGAVAQIVVVAAAHAWLSGRFLRPLTPPRPPDLTGEEPRIDRSLLSTIARYGGSALVVGLSSTLTLLVVRSILVGKLGLSQNGIYQVCVGVSGLTMPLILNSITATVWPEIAAKPRDADAVGPMAGGIRLAFLLVTGVSAALLVGAPIWVRLFYSERFLPALDLLPFQFLGDYFRAAAWMFGVWLVPRQRLRPWVLFDVVYGVVLLAVFAVLVGRVGIQSVVFAYVAAHVSHAVLHYALARRALGFRLGKQNALLLGASLALLIGLAILRPRDMTGVAIGGAASLAWAGLVIQRREWIAIKDMAFRLLGRARPAA</sequence>
<evidence type="ECO:0000256" key="4">
    <source>
        <dbReference type="ARBA" id="ARBA00022989"/>
    </source>
</evidence>
<evidence type="ECO:0000256" key="2">
    <source>
        <dbReference type="ARBA" id="ARBA00022475"/>
    </source>
</evidence>
<dbReference type="InterPro" id="IPR050833">
    <property type="entry name" value="Poly_Biosynth_Transport"/>
</dbReference>
<feature type="transmembrane region" description="Helical" evidence="6">
    <location>
        <begin position="427"/>
        <end position="444"/>
    </location>
</feature>
<evidence type="ECO:0000313" key="7">
    <source>
        <dbReference type="EMBL" id="TMQ64378.1"/>
    </source>
</evidence>
<dbReference type="Pfam" id="PF13440">
    <property type="entry name" value="Polysacc_synt_3"/>
    <property type="match status" value="1"/>
</dbReference>
<evidence type="ECO:0000256" key="1">
    <source>
        <dbReference type="ARBA" id="ARBA00004651"/>
    </source>
</evidence>
<feature type="transmembrane region" description="Helical" evidence="6">
    <location>
        <begin position="154"/>
        <end position="173"/>
    </location>
</feature>